<dbReference type="AlphaFoldDB" id="A0A1I4VLG4"/>
<dbReference type="Gene3D" id="3.40.50.150">
    <property type="entry name" value="Vaccinia Virus protein VP39"/>
    <property type="match status" value="1"/>
</dbReference>
<dbReference type="GO" id="GO:0008276">
    <property type="term" value="F:protein methyltransferase activity"/>
    <property type="evidence" value="ECO:0007669"/>
    <property type="project" value="TreeGrafter"/>
</dbReference>
<comment type="similarity">
    <text evidence="1">Belongs to the eukaryotic/archaeal PrmC-related family.</text>
</comment>
<evidence type="ECO:0000256" key="3">
    <source>
        <dbReference type="ARBA" id="ARBA00022679"/>
    </source>
</evidence>
<dbReference type="Pfam" id="PF05175">
    <property type="entry name" value="MTS"/>
    <property type="match status" value="1"/>
</dbReference>
<dbReference type="STRING" id="260086.SAMN05216207_1006144"/>
<feature type="domain" description="DUF7059" evidence="7">
    <location>
        <begin position="32"/>
        <end position="113"/>
    </location>
</feature>
<sequence>MGPDGGMGQDETVLPHLDPGPTERVRGCLLDAGYTPDGVRALLGRSAHDALTRGEPEPADRASRDGGELGTLVRLFLLEGVEPEPAVTAALGDLDPLLEGRILRRTPDGIRAALDVRPYGEGPGGHGEPGADWWVVSDLDSPAARQDREHVTGVGGASLSLAAAGVRRPVGSLLDLGTGCGVQALHGSRHAMHVVATDVLPRALALARLSFGLSGVDVDLREGPWFSPVADERFDQIVSNPPFVPGPPRVDYVYRDSGQAGDSALAGLLGELPGLLNPGGIAQLLGSWLHVRGEDWPDRVRSWLPAGVDAWILQREVVDPAMHVGTWQRDAGLVPSSRSAREQAAAWLDWMAAERVEGVGFGFLLLRRAADPDREPTVVVEDLPGELGEGLGREMTGWLDRIDWLRAHSRDDDLLGARLLLAPETVLESVSGVRPADPADPDPDPDDGGWAELSTTVRRWGGPGWEHPVDGPAAALLAGCRGELPLSELVALLSFAHDRPYDELVGATLPAVREFVRHGLLLPVDGWPHPVATGAAPTSPAGPVG</sequence>
<evidence type="ECO:0000259" key="8">
    <source>
        <dbReference type="Pfam" id="PF25004"/>
    </source>
</evidence>
<evidence type="ECO:0000259" key="7">
    <source>
        <dbReference type="Pfam" id="PF23186"/>
    </source>
</evidence>
<evidence type="ECO:0000313" key="10">
    <source>
        <dbReference type="Proteomes" id="UP000199614"/>
    </source>
</evidence>
<dbReference type="GO" id="GO:0008757">
    <property type="term" value="F:S-adenosylmethionine-dependent methyltransferase activity"/>
    <property type="evidence" value="ECO:0007669"/>
    <property type="project" value="TreeGrafter"/>
</dbReference>
<feature type="region of interest" description="Disordered" evidence="5">
    <location>
        <begin position="1"/>
        <end position="21"/>
    </location>
</feature>
<dbReference type="InterPro" id="IPR029063">
    <property type="entry name" value="SAM-dependent_MTases_sf"/>
</dbReference>
<evidence type="ECO:0000313" key="9">
    <source>
        <dbReference type="EMBL" id="SFN02027.1"/>
    </source>
</evidence>
<dbReference type="EMBL" id="FOUY01000006">
    <property type="protein sequence ID" value="SFN02027.1"/>
    <property type="molecule type" value="Genomic_DNA"/>
</dbReference>
<dbReference type="InterPro" id="IPR052190">
    <property type="entry name" value="Euk-Arch_PrmC-MTase"/>
</dbReference>
<dbReference type="CDD" id="cd02440">
    <property type="entry name" value="AdoMet_MTases"/>
    <property type="match status" value="1"/>
</dbReference>
<feature type="region of interest" description="Disordered" evidence="5">
    <location>
        <begin position="430"/>
        <end position="453"/>
    </location>
</feature>
<feature type="compositionally biased region" description="Acidic residues" evidence="5">
    <location>
        <begin position="439"/>
        <end position="449"/>
    </location>
</feature>
<name>A0A1I4VLG4_PSUAM</name>
<dbReference type="Proteomes" id="UP000199614">
    <property type="component" value="Unassembled WGS sequence"/>
</dbReference>
<dbReference type="InterPro" id="IPR007848">
    <property type="entry name" value="Small_mtfrase_dom"/>
</dbReference>
<dbReference type="InterPro" id="IPR002052">
    <property type="entry name" value="DNA_methylase_N6_adenine_CS"/>
</dbReference>
<dbReference type="SUPFAM" id="SSF53335">
    <property type="entry name" value="S-adenosyl-L-methionine-dependent methyltransferases"/>
    <property type="match status" value="1"/>
</dbReference>
<dbReference type="GO" id="GO:0003676">
    <property type="term" value="F:nucleic acid binding"/>
    <property type="evidence" value="ECO:0007669"/>
    <property type="project" value="InterPro"/>
</dbReference>
<protein>
    <submittedName>
        <fullName evidence="9">Methyltransferase small domain-containing protein</fullName>
    </submittedName>
</protein>
<feature type="domain" description="Methyltransferase small" evidence="6">
    <location>
        <begin position="170"/>
        <end position="246"/>
    </location>
</feature>
<reference evidence="9 10" key="1">
    <citation type="submission" date="2016-10" db="EMBL/GenBank/DDBJ databases">
        <authorList>
            <person name="de Groot N.N."/>
        </authorList>
    </citation>
    <scope>NUCLEOTIDE SEQUENCE [LARGE SCALE GENOMIC DNA]</scope>
    <source>
        <strain evidence="9 10">CGMCC 4.1877</strain>
    </source>
</reference>
<keyword evidence="4" id="KW-0949">S-adenosyl-L-methionine</keyword>
<dbReference type="GO" id="GO:0008170">
    <property type="term" value="F:N-methyltransferase activity"/>
    <property type="evidence" value="ECO:0007669"/>
    <property type="project" value="UniProtKB-ARBA"/>
</dbReference>
<dbReference type="PANTHER" id="PTHR45875:SF1">
    <property type="entry name" value="METHYLTRANSFERASE N6AMT1"/>
    <property type="match status" value="1"/>
</dbReference>
<keyword evidence="2 9" id="KW-0489">Methyltransferase</keyword>
<evidence type="ECO:0000259" key="6">
    <source>
        <dbReference type="Pfam" id="PF05175"/>
    </source>
</evidence>
<feature type="domain" description="DUF7782" evidence="8">
    <location>
        <begin position="397"/>
        <end position="523"/>
    </location>
</feature>
<accession>A0A1I4VLG4</accession>
<dbReference type="GO" id="GO:0035657">
    <property type="term" value="C:eRF1 methyltransferase complex"/>
    <property type="evidence" value="ECO:0007669"/>
    <property type="project" value="TreeGrafter"/>
</dbReference>
<dbReference type="PROSITE" id="PS00092">
    <property type="entry name" value="N6_MTASE"/>
    <property type="match status" value="1"/>
</dbReference>
<evidence type="ECO:0000256" key="1">
    <source>
        <dbReference type="ARBA" id="ARBA00006149"/>
    </source>
</evidence>
<dbReference type="InterPro" id="IPR055487">
    <property type="entry name" value="DUF7059"/>
</dbReference>
<dbReference type="Pfam" id="PF25004">
    <property type="entry name" value="DUF7782"/>
    <property type="match status" value="1"/>
</dbReference>
<dbReference type="PANTHER" id="PTHR45875">
    <property type="entry name" value="METHYLTRANSFERASE N6AMT1"/>
    <property type="match status" value="1"/>
</dbReference>
<evidence type="ECO:0000256" key="5">
    <source>
        <dbReference type="SAM" id="MobiDB-lite"/>
    </source>
</evidence>
<proteinExistence type="inferred from homology"/>
<dbReference type="InterPro" id="IPR056684">
    <property type="entry name" value="DUF7782"/>
</dbReference>
<gene>
    <name evidence="9" type="ORF">SAMN05216207_1006144</name>
</gene>
<keyword evidence="10" id="KW-1185">Reference proteome</keyword>
<evidence type="ECO:0000256" key="2">
    <source>
        <dbReference type="ARBA" id="ARBA00022603"/>
    </source>
</evidence>
<dbReference type="Pfam" id="PF23186">
    <property type="entry name" value="DUF7059"/>
    <property type="match status" value="1"/>
</dbReference>
<evidence type="ECO:0000256" key="4">
    <source>
        <dbReference type="ARBA" id="ARBA00022691"/>
    </source>
</evidence>
<dbReference type="GO" id="GO:0032259">
    <property type="term" value="P:methylation"/>
    <property type="evidence" value="ECO:0007669"/>
    <property type="project" value="UniProtKB-KW"/>
</dbReference>
<keyword evidence="3 9" id="KW-0808">Transferase</keyword>
<organism evidence="9 10">
    <name type="scientific">Pseudonocardia ammonioxydans</name>
    <dbReference type="NCBI Taxonomy" id="260086"/>
    <lineage>
        <taxon>Bacteria</taxon>
        <taxon>Bacillati</taxon>
        <taxon>Actinomycetota</taxon>
        <taxon>Actinomycetes</taxon>
        <taxon>Pseudonocardiales</taxon>
        <taxon>Pseudonocardiaceae</taxon>
        <taxon>Pseudonocardia</taxon>
    </lineage>
</organism>